<name>A0ACB8TX44_9APHY</name>
<organism evidence="1 2">
    <name type="scientific">Irpex rosettiformis</name>
    <dbReference type="NCBI Taxonomy" id="378272"/>
    <lineage>
        <taxon>Eukaryota</taxon>
        <taxon>Fungi</taxon>
        <taxon>Dikarya</taxon>
        <taxon>Basidiomycota</taxon>
        <taxon>Agaricomycotina</taxon>
        <taxon>Agaricomycetes</taxon>
        <taxon>Polyporales</taxon>
        <taxon>Irpicaceae</taxon>
        <taxon>Irpex</taxon>
    </lineage>
</organism>
<evidence type="ECO:0000313" key="1">
    <source>
        <dbReference type="EMBL" id="KAI0086617.1"/>
    </source>
</evidence>
<reference evidence="1" key="1">
    <citation type="journal article" date="2021" name="Environ. Microbiol.">
        <title>Gene family expansions and transcriptome signatures uncover fungal adaptations to wood decay.</title>
        <authorList>
            <person name="Hage H."/>
            <person name="Miyauchi S."/>
            <person name="Viragh M."/>
            <person name="Drula E."/>
            <person name="Min B."/>
            <person name="Chaduli D."/>
            <person name="Navarro D."/>
            <person name="Favel A."/>
            <person name="Norest M."/>
            <person name="Lesage-Meessen L."/>
            <person name="Balint B."/>
            <person name="Merenyi Z."/>
            <person name="de Eugenio L."/>
            <person name="Morin E."/>
            <person name="Martinez A.T."/>
            <person name="Baldrian P."/>
            <person name="Stursova M."/>
            <person name="Martinez M.J."/>
            <person name="Novotny C."/>
            <person name="Magnuson J.K."/>
            <person name="Spatafora J.W."/>
            <person name="Maurice S."/>
            <person name="Pangilinan J."/>
            <person name="Andreopoulos W."/>
            <person name="LaButti K."/>
            <person name="Hundley H."/>
            <person name="Na H."/>
            <person name="Kuo A."/>
            <person name="Barry K."/>
            <person name="Lipzen A."/>
            <person name="Henrissat B."/>
            <person name="Riley R."/>
            <person name="Ahrendt S."/>
            <person name="Nagy L.G."/>
            <person name="Grigoriev I.V."/>
            <person name="Martin F."/>
            <person name="Rosso M.N."/>
        </authorList>
    </citation>
    <scope>NUCLEOTIDE SEQUENCE</scope>
    <source>
        <strain evidence="1">CBS 384.51</strain>
    </source>
</reference>
<dbReference type="Proteomes" id="UP001055072">
    <property type="component" value="Unassembled WGS sequence"/>
</dbReference>
<gene>
    <name evidence="1" type="ORF">BDY19DRAFT_894380</name>
</gene>
<protein>
    <submittedName>
        <fullName evidence="1">Uncharacterized protein</fullName>
    </submittedName>
</protein>
<proteinExistence type="predicted"/>
<sequence length="152" mass="15474">MNDKDSNLIGARGVANPTISNTHSDPLAANFVIDPATDEIGVGVSDRLDGGRQAQRNFKETASVVEGRPGIIESTNIDPLNENSNKDDGWANAHSTGSSGGIGPTAKTTASTASATARFSTGTAKFACGHAMGDQTTKQAGAEVSEKGAALE</sequence>
<keyword evidence="2" id="KW-1185">Reference proteome</keyword>
<evidence type="ECO:0000313" key="2">
    <source>
        <dbReference type="Proteomes" id="UP001055072"/>
    </source>
</evidence>
<comment type="caution">
    <text evidence="1">The sequence shown here is derived from an EMBL/GenBank/DDBJ whole genome shotgun (WGS) entry which is preliminary data.</text>
</comment>
<dbReference type="EMBL" id="MU274922">
    <property type="protein sequence ID" value="KAI0086617.1"/>
    <property type="molecule type" value="Genomic_DNA"/>
</dbReference>
<accession>A0ACB8TX44</accession>